<dbReference type="CDD" id="cd17477">
    <property type="entry name" value="MFS_YcaD_like"/>
    <property type="match status" value="1"/>
</dbReference>
<dbReference type="InterPro" id="IPR011701">
    <property type="entry name" value="MFS"/>
</dbReference>
<evidence type="ECO:0000256" key="5">
    <source>
        <dbReference type="SAM" id="Phobius"/>
    </source>
</evidence>
<evidence type="ECO:0000256" key="2">
    <source>
        <dbReference type="ARBA" id="ARBA00022989"/>
    </source>
</evidence>
<protein>
    <submittedName>
        <fullName evidence="7">Putative MFS-type transporter YcaD</fullName>
    </submittedName>
</protein>
<dbReference type="InterPro" id="IPR036259">
    <property type="entry name" value="MFS_trans_sf"/>
</dbReference>
<dbReference type="Proteomes" id="UP000464524">
    <property type="component" value="Chromosome"/>
</dbReference>
<evidence type="ECO:0000256" key="4">
    <source>
        <dbReference type="SAM" id="MobiDB-lite"/>
    </source>
</evidence>
<feature type="transmembrane region" description="Helical" evidence="5">
    <location>
        <begin position="168"/>
        <end position="188"/>
    </location>
</feature>
<evidence type="ECO:0000256" key="1">
    <source>
        <dbReference type="ARBA" id="ARBA00022692"/>
    </source>
</evidence>
<keyword evidence="8" id="KW-1185">Reference proteome</keyword>
<feature type="transmembrane region" description="Helical" evidence="5">
    <location>
        <begin position="300"/>
        <end position="323"/>
    </location>
</feature>
<dbReference type="GO" id="GO:0022857">
    <property type="term" value="F:transmembrane transporter activity"/>
    <property type="evidence" value="ECO:0007669"/>
    <property type="project" value="InterPro"/>
</dbReference>
<dbReference type="SUPFAM" id="SSF103473">
    <property type="entry name" value="MFS general substrate transporter"/>
    <property type="match status" value="1"/>
</dbReference>
<dbReference type="PANTHER" id="PTHR23521">
    <property type="entry name" value="TRANSPORTER MFS SUPERFAMILY"/>
    <property type="match status" value="1"/>
</dbReference>
<sequence>MACLITPLSDCAMPTLLQSMFSLLFSAAILLVGHGLQLTTVPLYAIHLGWAPELVGYIGSSYFLGFVLGCLTVPRLVARVGHIRVFTVLIALFTSSLLLMGLVDNFVLWLVARCLIGWGIAGIYMVIESWLNDKTSAEHRGSVLSVYTVISLSAICLGQLLVGFELGFAGLFMLAAALLVLGIVPVGLTRRPAPQPIPAVSFSFTRLFAVSQVAMVGAFFGGLVTGGFWALGPVVANANELSPSQVGVFMAVTILGGTLLQLPVGRLSDRIDRRYVITGLAVVAVLTSIGAILLDSRTPEVIYVTMFLLGGLSFPLYSLCLAHANDNTDLSIMEVGSGVLMMNSVGSILGPLIVSFLLGYTHMALFIVSGVALSVLACWTLYRIRFHDVAREHYEPFVSMRSTTQEMVEMGLESEEPEESSDTKVETINTD</sequence>
<name>A0A857JNW6_9ALTE</name>
<feature type="transmembrane region" description="Helical" evidence="5">
    <location>
        <begin position="209"/>
        <end position="232"/>
    </location>
</feature>
<feature type="domain" description="Major facilitator superfamily (MFS) profile" evidence="6">
    <location>
        <begin position="12"/>
        <end position="387"/>
    </location>
</feature>
<feature type="transmembrane region" description="Helical" evidence="5">
    <location>
        <begin position="54"/>
        <end position="73"/>
    </location>
</feature>
<dbReference type="InterPro" id="IPR047200">
    <property type="entry name" value="MFS_YcaD-like"/>
</dbReference>
<keyword evidence="1 5" id="KW-0812">Transmembrane</keyword>
<reference evidence="7 8" key="1">
    <citation type="submission" date="2019-12" db="EMBL/GenBank/DDBJ databases">
        <title>Genome sequencing and assembly of endphytes of Porphyra tenera.</title>
        <authorList>
            <person name="Park J.M."/>
            <person name="Shin R."/>
            <person name="Jo S.H."/>
        </authorList>
    </citation>
    <scope>NUCLEOTIDE SEQUENCE [LARGE SCALE GENOMIC DNA]</scope>
    <source>
        <strain evidence="7 8">GPM4</strain>
    </source>
</reference>
<feature type="transmembrane region" description="Helical" evidence="5">
    <location>
        <begin position="12"/>
        <end position="34"/>
    </location>
</feature>
<dbReference type="InterPro" id="IPR020846">
    <property type="entry name" value="MFS_dom"/>
</dbReference>
<feature type="transmembrane region" description="Helical" evidence="5">
    <location>
        <begin position="335"/>
        <end position="357"/>
    </location>
</feature>
<gene>
    <name evidence="7" type="ORF">FX988_02505</name>
</gene>
<keyword evidence="3 5" id="KW-0472">Membrane</keyword>
<accession>A0A857JNW6</accession>
<dbReference type="PROSITE" id="PS50850">
    <property type="entry name" value="MFS"/>
    <property type="match status" value="1"/>
</dbReference>
<feature type="region of interest" description="Disordered" evidence="4">
    <location>
        <begin position="410"/>
        <end position="431"/>
    </location>
</feature>
<evidence type="ECO:0000313" key="8">
    <source>
        <dbReference type="Proteomes" id="UP000464524"/>
    </source>
</evidence>
<dbReference type="PANTHER" id="PTHR23521:SF3">
    <property type="entry name" value="MFS TRANSPORTER"/>
    <property type="match status" value="1"/>
</dbReference>
<proteinExistence type="predicted"/>
<feature type="transmembrane region" description="Helical" evidence="5">
    <location>
        <begin position="143"/>
        <end position="162"/>
    </location>
</feature>
<dbReference type="Gene3D" id="1.20.1250.20">
    <property type="entry name" value="MFS general substrate transporter like domains"/>
    <property type="match status" value="2"/>
</dbReference>
<dbReference type="EMBL" id="CP047656">
    <property type="protein sequence ID" value="QHJ12254.1"/>
    <property type="molecule type" value="Genomic_DNA"/>
</dbReference>
<keyword evidence="2 5" id="KW-1133">Transmembrane helix</keyword>
<feature type="transmembrane region" description="Helical" evidence="5">
    <location>
        <begin position="85"/>
        <end position="103"/>
    </location>
</feature>
<evidence type="ECO:0000256" key="3">
    <source>
        <dbReference type="ARBA" id="ARBA00023136"/>
    </source>
</evidence>
<dbReference type="GO" id="GO:0005886">
    <property type="term" value="C:plasma membrane"/>
    <property type="evidence" value="ECO:0007669"/>
    <property type="project" value="TreeGrafter"/>
</dbReference>
<evidence type="ECO:0000313" key="7">
    <source>
        <dbReference type="EMBL" id="QHJ12254.1"/>
    </source>
</evidence>
<feature type="transmembrane region" description="Helical" evidence="5">
    <location>
        <begin position="275"/>
        <end position="294"/>
    </location>
</feature>
<dbReference type="AlphaFoldDB" id="A0A857JNW6"/>
<dbReference type="KEGG" id="pmes:FX988_02505"/>
<feature type="transmembrane region" description="Helical" evidence="5">
    <location>
        <begin position="244"/>
        <end position="263"/>
    </location>
</feature>
<feature type="transmembrane region" description="Helical" evidence="5">
    <location>
        <begin position="109"/>
        <end position="131"/>
    </location>
</feature>
<evidence type="ECO:0000259" key="6">
    <source>
        <dbReference type="PROSITE" id="PS50850"/>
    </source>
</evidence>
<feature type="transmembrane region" description="Helical" evidence="5">
    <location>
        <begin position="363"/>
        <end position="382"/>
    </location>
</feature>
<dbReference type="Pfam" id="PF07690">
    <property type="entry name" value="MFS_1"/>
    <property type="match status" value="2"/>
</dbReference>
<organism evidence="7 8">
    <name type="scientific">Paraglaciecola mesophila</name>
    <dbReference type="NCBI Taxonomy" id="197222"/>
    <lineage>
        <taxon>Bacteria</taxon>
        <taxon>Pseudomonadati</taxon>
        <taxon>Pseudomonadota</taxon>
        <taxon>Gammaproteobacteria</taxon>
        <taxon>Alteromonadales</taxon>
        <taxon>Alteromonadaceae</taxon>
        <taxon>Paraglaciecola</taxon>
    </lineage>
</organism>